<keyword evidence="8" id="KW-1185">Reference proteome</keyword>
<feature type="chain" id="PRO_5039187194" evidence="4">
    <location>
        <begin position="21"/>
        <end position="518"/>
    </location>
</feature>
<dbReference type="InterPro" id="IPR000073">
    <property type="entry name" value="AB_hydrolase_1"/>
</dbReference>
<organism evidence="7 8">
    <name type="scientific">Asanoa hainanensis</name>
    <dbReference type="NCBI Taxonomy" id="560556"/>
    <lineage>
        <taxon>Bacteria</taxon>
        <taxon>Bacillati</taxon>
        <taxon>Actinomycetota</taxon>
        <taxon>Actinomycetes</taxon>
        <taxon>Micromonosporales</taxon>
        <taxon>Micromonosporaceae</taxon>
        <taxon>Asanoa</taxon>
    </lineage>
</organism>
<feature type="domain" description="AB hydrolase-1" evidence="5">
    <location>
        <begin position="102"/>
        <end position="280"/>
    </location>
</feature>
<accession>A0A239N5R1</accession>
<dbReference type="Pfam" id="PF08386">
    <property type="entry name" value="Abhydrolase_4"/>
    <property type="match status" value="1"/>
</dbReference>
<dbReference type="PANTHER" id="PTHR43248:SF29">
    <property type="entry name" value="TRIPEPTIDYL AMINOPEPTIDASE"/>
    <property type="match status" value="1"/>
</dbReference>
<dbReference type="Pfam" id="PF00561">
    <property type="entry name" value="Abhydrolase_1"/>
    <property type="match status" value="1"/>
</dbReference>
<evidence type="ECO:0000313" key="7">
    <source>
        <dbReference type="EMBL" id="SNT49794.1"/>
    </source>
</evidence>
<gene>
    <name evidence="7" type="ORF">SAMN05421812_107250</name>
</gene>
<dbReference type="PANTHER" id="PTHR43248">
    <property type="entry name" value="2-SUCCINYL-6-HYDROXY-2,4-CYCLOHEXADIENE-1-CARBOXYLATE SYNTHASE"/>
    <property type="match status" value="1"/>
</dbReference>
<evidence type="ECO:0000313" key="8">
    <source>
        <dbReference type="Proteomes" id="UP000198362"/>
    </source>
</evidence>
<dbReference type="InterPro" id="IPR029058">
    <property type="entry name" value="AB_hydrolase_fold"/>
</dbReference>
<sequence>MALALLKRARFQLRAASAFAVAGLLAAGTHYVSRSDGPPAVPTLPAIAWTSCEGLGAEFQCAMVPVPLDWSEPNGEQIELSVMRRLASNPEQRIGSMFTDPGGPGQSGVDLIRNSAADIDAWGDGRFDVVGWDPRGVGGSAPVRCFTSDAEQDAFWAGVSIPSNQAESEAYAQKAAELAQRCGAVSGNLLSHISTADTARDLDRLRELVGDDKLTYAGISYGTMIGETYANLFPGTIRAMMLDGVVNPVDYTASAEVRTDNNVSSADQVFEQFVELCQNAAAGACALAGHGETVAERVEGLFERARQAPIPAPNATPPGELSYGDLLVSTFQPLRLPLTWPQFAMDLEAAVNGDASALETAAAAMQSPEGMTASTTSAAISCVDGPAELPVSEWPQAIERFTQSGRLWGPVLGWWLWAPCAANWPASTESRYAGPWDAWTETPILLLSAVYDAGSPYKNAQFAEQALGNAVLLTLDGYGHPSYQVPSACMDAARVNFLVNLVTPPPGSVCQPDETPFP</sequence>
<dbReference type="RefSeq" id="WP_089250853.1">
    <property type="nucleotide sequence ID" value="NZ_FZPH01000007.1"/>
</dbReference>
<dbReference type="EMBL" id="FZPH01000007">
    <property type="protein sequence ID" value="SNT49794.1"/>
    <property type="molecule type" value="Genomic_DNA"/>
</dbReference>
<evidence type="ECO:0000256" key="4">
    <source>
        <dbReference type="SAM" id="SignalP"/>
    </source>
</evidence>
<evidence type="ECO:0000259" key="5">
    <source>
        <dbReference type="Pfam" id="PF00561"/>
    </source>
</evidence>
<dbReference type="InterPro" id="IPR013595">
    <property type="entry name" value="Pept_S33_TAP-like_C"/>
</dbReference>
<reference evidence="7 8" key="1">
    <citation type="submission" date="2017-06" db="EMBL/GenBank/DDBJ databases">
        <authorList>
            <person name="Kim H.J."/>
            <person name="Triplett B.A."/>
        </authorList>
    </citation>
    <scope>NUCLEOTIDE SEQUENCE [LARGE SCALE GENOMIC DNA]</scope>
    <source>
        <strain evidence="7 8">CGMCC 4.5593</strain>
    </source>
</reference>
<dbReference type="GO" id="GO:0016787">
    <property type="term" value="F:hydrolase activity"/>
    <property type="evidence" value="ECO:0007669"/>
    <property type="project" value="UniProtKB-KW"/>
</dbReference>
<feature type="signal peptide" evidence="4">
    <location>
        <begin position="1"/>
        <end position="20"/>
    </location>
</feature>
<dbReference type="Gene3D" id="3.40.50.1820">
    <property type="entry name" value="alpha/beta hydrolase"/>
    <property type="match status" value="1"/>
</dbReference>
<proteinExistence type="inferred from homology"/>
<dbReference type="AlphaFoldDB" id="A0A239N5R1"/>
<dbReference type="SUPFAM" id="SSF53474">
    <property type="entry name" value="alpha/beta-Hydrolases"/>
    <property type="match status" value="1"/>
</dbReference>
<dbReference type="Proteomes" id="UP000198362">
    <property type="component" value="Unassembled WGS sequence"/>
</dbReference>
<evidence type="ECO:0000256" key="3">
    <source>
        <dbReference type="ARBA" id="ARBA00022801"/>
    </source>
</evidence>
<dbReference type="OrthoDB" id="4006962at2"/>
<feature type="domain" description="Peptidase S33 tripeptidyl aminopeptidase-like C-terminal" evidence="6">
    <location>
        <begin position="416"/>
        <end position="510"/>
    </location>
</feature>
<evidence type="ECO:0000256" key="2">
    <source>
        <dbReference type="ARBA" id="ARBA00022729"/>
    </source>
</evidence>
<evidence type="ECO:0000256" key="1">
    <source>
        <dbReference type="ARBA" id="ARBA00010088"/>
    </source>
</evidence>
<evidence type="ECO:0000259" key="6">
    <source>
        <dbReference type="Pfam" id="PF08386"/>
    </source>
</evidence>
<keyword evidence="3" id="KW-0378">Hydrolase</keyword>
<comment type="similarity">
    <text evidence="1">Belongs to the peptidase S33 family.</text>
</comment>
<name>A0A239N5R1_9ACTN</name>
<dbReference type="InterPro" id="IPR051601">
    <property type="entry name" value="Serine_prot/Carboxylest_S33"/>
</dbReference>
<keyword evidence="2 4" id="KW-0732">Signal</keyword>
<protein>
    <submittedName>
        <fullName evidence="7">TAP-like protein</fullName>
    </submittedName>
</protein>